<dbReference type="Gene3D" id="1.10.10.2840">
    <property type="entry name" value="PucR C-terminal helix-turn-helix domain"/>
    <property type="match status" value="1"/>
</dbReference>
<evidence type="ECO:0000259" key="1">
    <source>
        <dbReference type="Pfam" id="PF13556"/>
    </source>
</evidence>
<dbReference type="Pfam" id="PF13556">
    <property type="entry name" value="HTH_30"/>
    <property type="match status" value="1"/>
</dbReference>
<organism evidence="2 3">
    <name type="scientific">Nonomuraea purpurea</name>
    <dbReference type="NCBI Taxonomy" id="1849276"/>
    <lineage>
        <taxon>Bacteria</taxon>
        <taxon>Bacillati</taxon>
        <taxon>Actinomycetota</taxon>
        <taxon>Actinomycetes</taxon>
        <taxon>Streptosporangiales</taxon>
        <taxon>Streptosporangiaceae</taxon>
        <taxon>Nonomuraea</taxon>
    </lineage>
</organism>
<evidence type="ECO:0000313" key="3">
    <source>
        <dbReference type="Proteomes" id="UP001595851"/>
    </source>
</evidence>
<dbReference type="Proteomes" id="UP001595851">
    <property type="component" value="Unassembled WGS sequence"/>
</dbReference>
<dbReference type="PANTHER" id="PTHR33744">
    <property type="entry name" value="CARBOHYDRATE DIACID REGULATOR"/>
    <property type="match status" value="1"/>
</dbReference>
<reference evidence="3" key="1">
    <citation type="journal article" date="2019" name="Int. J. Syst. Evol. Microbiol.">
        <title>The Global Catalogue of Microorganisms (GCM) 10K type strain sequencing project: providing services to taxonomists for standard genome sequencing and annotation.</title>
        <authorList>
            <consortium name="The Broad Institute Genomics Platform"/>
            <consortium name="The Broad Institute Genome Sequencing Center for Infectious Disease"/>
            <person name="Wu L."/>
            <person name="Ma J."/>
        </authorList>
    </citation>
    <scope>NUCLEOTIDE SEQUENCE [LARGE SCALE GENOMIC DNA]</scope>
    <source>
        <strain evidence="3">TBRC 1276</strain>
    </source>
</reference>
<dbReference type="PANTHER" id="PTHR33744:SF1">
    <property type="entry name" value="DNA-BINDING TRANSCRIPTIONAL ACTIVATOR ADER"/>
    <property type="match status" value="1"/>
</dbReference>
<dbReference type="InterPro" id="IPR025736">
    <property type="entry name" value="PucR_C-HTH_dom"/>
</dbReference>
<keyword evidence="3" id="KW-1185">Reference proteome</keyword>
<comment type="caution">
    <text evidence="2">The sequence shown here is derived from an EMBL/GenBank/DDBJ whole genome shotgun (WGS) entry which is preliminary data.</text>
</comment>
<protein>
    <submittedName>
        <fullName evidence="2">PucR family transcriptional regulator</fullName>
    </submittedName>
</protein>
<feature type="domain" description="PucR C-terminal helix-turn-helix" evidence="1">
    <location>
        <begin position="324"/>
        <end position="370"/>
    </location>
</feature>
<evidence type="ECO:0000313" key="2">
    <source>
        <dbReference type="EMBL" id="MFC4012083.1"/>
    </source>
</evidence>
<accession>A0ABV8GGW9</accession>
<dbReference type="InterPro" id="IPR051448">
    <property type="entry name" value="CdaR-like_regulators"/>
</dbReference>
<sequence length="390" mass="42263">MGELFESLREQVDDSAREAVSAYLREIPEYGQTPIVAAKRDDQAGMLGFAVFIRSRSFALAPAGLPLGEQDLSTISSAGRRRAELGLTVLAQHRVLGLHTRLMLQEIHRAAGPDDGDDLLRMVGWFGAQGVRAKRAYLHGYADGVSRSRRLAARAELLARTLLADEPLEPMQPVEPRLEALVAPRYVVSVLRIPNPPVPEQTRSAMVEAILDTPKPAALPAWLEPGELALLTPGDRSAALRHLRSATAVLGRACQVACAPGESGRLAETLTLARKAALVAPLEERPARLHAVADLFVEMAVANAPEIDAWLAAFARRLADGPDLVSTLHAYYRHDMNRVAASAALGIHPRTLDYRLQRARKVTGLSPGSTLGVRMLSTAVARLLARESPW</sequence>
<name>A0ABV8GGW9_9ACTN</name>
<proteinExistence type="predicted"/>
<dbReference type="InterPro" id="IPR042070">
    <property type="entry name" value="PucR_C-HTH_sf"/>
</dbReference>
<dbReference type="EMBL" id="JBHSBI010000019">
    <property type="protein sequence ID" value="MFC4012083.1"/>
    <property type="molecule type" value="Genomic_DNA"/>
</dbReference>
<dbReference type="RefSeq" id="WP_379532006.1">
    <property type="nucleotide sequence ID" value="NZ_JBHSBI010000019.1"/>
</dbReference>
<gene>
    <name evidence="2" type="ORF">ACFOY2_32950</name>
</gene>